<dbReference type="Proteomes" id="UP001054252">
    <property type="component" value="Unassembled WGS sequence"/>
</dbReference>
<keyword evidence="4" id="KW-1185">Reference proteome</keyword>
<comment type="caution">
    <text evidence="3">The sequence shown here is derived from an EMBL/GenBank/DDBJ whole genome shotgun (WGS) entry which is preliminary data.</text>
</comment>
<feature type="region of interest" description="Disordered" evidence="2">
    <location>
        <begin position="326"/>
        <end position="352"/>
    </location>
</feature>
<organism evidence="3 4">
    <name type="scientific">Rubroshorea leprosula</name>
    <dbReference type="NCBI Taxonomy" id="152421"/>
    <lineage>
        <taxon>Eukaryota</taxon>
        <taxon>Viridiplantae</taxon>
        <taxon>Streptophyta</taxon>
        <taxon>Embryophyta</taxon>
        <taxon>Tracheophyta</taxon>
        <taxon>Spermatophyta</taxon>
        <taxon>Magnoliopsida</taxon>
        <taxon>eudicotyledons</taxon>
        <taxon>Gunneridae</taxon>
        <taxon>Pentapetalae</taxon>
        <taxon>rosids</taxon>
        <taxon>malvids</taxon>
        <taxon>Malvales</taxon>
        <taxon>Dipterocarpaceae</taxon>
        <taxon>Rubroshorea</taxon>
    </lineage>
</organism>
<dbReference type="PANTHER" id="PTHR34380">
    <property type="entry name" value="BNAA03G12380D PROTEIN"/>
    <property type="match status" value="1"/>
</dbReference>
<evidence type="ECO:0000313" key="3">
    <source>
        <dbReference type="EMBL" id="GKV31762.1"/>
    </source>
</evidence>
<name>A0AAV5L3U4_9ROSI</name>
<evidence type="ECO:0000256" key="1">
    <source>
        <dbReference type="SAM" id="Coils"/>
    </source>
</evidence>
<feature type="compositionally biased region" description="Basic and acidic residues" evidence="2">
    <location>
        <begin position="182"/>
        <end position="196"/>
    </location>
</feature>
<feature type="compositionally biased region" description="Basic and acidic residues" evidence="2">
    <location>
        <begin position="402"/>
        <end position="416"/>
    </location>
</feature>
<accession>A0AAV5L3U4</accession>
<dbReference type="PANTHER" id="PTHR34380:SF6">
    <property type="entry name" value="TERNARY COMPLEX FACTOR MIP1 LEUCINE-ZIPPER DOMAIN-CONTAINING PROTEIN"/>
    <property type="match status" value="1"/>
</dbReference>
<feature type="compositionally biased region" description="Acidic residues" evidence="2">
    <location>
        <begin position="333"/>
        <end position="344"/>
    </location>
</feature>
<dbReference type="AlphaFoldDB" id="A0AAV5L3U4"/>
<evidence type="ECO:0000313" key="4">
    <source>
        <dbReference type="Proteomes" id="UP001054252"/>
    </source>
</evidence>
<gene>
    <name evidence="3" type="ORF">SLEP1_g40428</name>
</gene>
<feature type="region of interest" description="Disordered" evidence="2">
    <location>
        <begin position="388"/>
        <end position="446"/>
    </location>
</feature>
<feature type="region of interest" description="Disordered" evidence="2">
    <location>
        <begin position="175"/>
        <end position="205"/>
    </location>
</feature>
<protein>
    <submittedName>
        <fullName evidence="3">Uncharacterized protein</fullName>
    </submittedName>
</protein>
<proteinExistence type="predicted"/>
<sequence>MANEEDNNMDDWSIPRLISLLKKTFRAKDFGMVEDVLTARERKSRSEINKLEQEKESLKDSYYSERFDKVSMKKELSEELTRCKMERKEFGDQVARLREEKKILCEEVGQKDKEIIDLRRRICEMECSKTKAEAENEIWRKRHEELDARVLRLEDEMTLLTNSSTVERGGVCEAEDNQGNAEKTKEKVIDSNKKEDDEAVDGPSCGAMIQDNGRLQSEGCGRVCEVKENQENVKKTEKVIDADKSKDAELGVGLSCDKMMKDNGHLQIEGTGKHSATYIVEITDSDDDCAPSGIQNGKEMTLKCPVEGAHLGQMVVENKMLKRKRPSGLNMNDYEDNKDEENIDDNAHSGKGKMKLEETTYKPDISHSSLNCGPMKAISARSNDVEKVFTPSTSRQGLEVTRQCEEKMESEDRSQSHDIISGFTLGSLGFETESSESSESDTSDVDMDFLLSLHKSSK</sequence>
<keyword evidence="1" id="KW-0175">Coiled coil</keyword>
<feature type="coiled-coil region" evidence="1">
    <location>
        <begin position="34"/>
        <end position="163"/>
    </location>
</feature>
<feature type="compositionally biased region" description="Acidic residues" evidence="2">
    <location>
        <begin position="433"/>
        <end position="446"/>
    </location>
</feature>
<dbReference type="EMBL" id="BPVZ01000092">
    <property type="protein sequence ID" value="GKV31762.1"/>
    <property type="molecule type" value="Genomic_DNA"/>
</dbReference>
<evidence type="ECO:0000256" key="2">
    <source>
        <dbReference type="SAM" id="MobiDB-lite"/>
    </source>
</evidence>
<reference evidence="3 4" key="1">
    <citation type="journal article" date="2021" name="Commun. Biol.">
        <title>The genome of Shorea leprosula (Dipterocarpaceae) highlights the ecological relevance of drought in aseasonal tropical rainforests.</title>
        <authorList>
            <person name="Ng K.K.S."/>
            <person name="Kobayashi M.J."/>
            <person name="Fawcett J.A."/>
            <person name="Hatakeyama M."/>
            <person name="Paape T."/>
            <person name="Ng C.H."/>
            <person name="Ang C.C."/>
            <person name="Tnah L.H."/>
            <person name="Lee C.T."/>
            <person name="Nishiyama T."/>
            <person name="Sese J."/>
            <person name="O'Brien M.J."/>
            <person name="Copetti D."/>
            <person name="Mohd Noor M.I."/>
            <person name="Ong R.C."/>
            <person name="Putra M."/>
            <person name="Sireger I.Z."/>
            <person name="Indrioko S."/>
            <person name="Kosugi Y."/>
            <person name="Izuno A."/>
            <person name="Isagi Y."/>
            <person name="Lee S.L."/>
            <person name="Shimizu K.K."/>
        </authorList>
    </citation>
    <scope>NUCLEOTIDE SEQUENCE [LARGE SCALE GENOMIC DNA]</scope>
    <source>
        <strain evidence="3">214</strain>
    </source>
</reference>